<sequence length="276" mass="29965">MMKKLIIFTAVLGAFLAGCGSGGEENATASEDGTRTVEVAVPSSSKPLSYTGDDGELTGYEVEILKEVDEKLEDYEFNIQGTSDSAAEIGLDTGQYDMIAQGLILSEEREESYLVPSEHNGFSLMKIFATASMEGEIESLDDLAGKKVVPVTPTGGVFNLLTAYNEEHPDNQIDFKTSDGGIPTSDRLKEVDAGTYDAFVNPSNLGQGEIIEQGGLDIHITEPVEVNPTYFMIHDSEENVELNEQVGEALAELKDEGVLSDISNEFYGEDIFQYEE</sequence>
<comment type="caution">
    <text evidence="4">The sequence shown here is derived from an EMBL/GenBank/DDBJ whole genome shotgun (WGS) entry which is preliminary data.</text>
</comment>
<dbReference type="SUPFAM" id="SSF53850">
    <property type="entry name" value="Periplasmic binding protein-like II"/>
    <property type="match status" value="1"/>
</dbReference>
<protein>
    <submittedName>
        <fullName evidence="4">Amino acid ABC transporter substrate-binding protein, PAAT family</fullName>
    </submittedName>
</protein>
<dbReference type="PANTHER" id="PTHR35936:SF19">
    <property type="entry name" value="AMINO-ACID-BINDING PROTEIN YXEM-RELATED"/>
    <property type="match status" value="1"/>
</dbReference>
<reference evidence="4 5" key="1">
    <citation type="submission" date="2016-10" db="EMBL/GenBank/DDBJ databases">
        <authorList>
            <person name="Varghese N."/>
            <person name="Submissions S."/>
        </authorList>
    </citation>
    <scope>NUCLEOTIDE SEQUENCE [LARGE SCALE GENOMIC DNA]</scope>
    <source>
        <strain evidence="4 5">CGMCC 1.6501</strain>
    </source>
</reference>
<accession>A0AA94HEY1</accession>
<dbReference type="Gene3D" id="3.40.190.10">
    <property type="entry name" value="Periplasmic binding protein-like II"/>
    <property type="match status" value="2"/>
</dbReference>
<keyword evidence="1 2" id="KW-0732">Signal</keyword>
<dbReference type="EMBL" id="FOTB01000002">
    <property type="protein sequence ID" value="SFK67974.1"/>
    <property type="molecule type" value="Genomic_DNA"/>
</dbReference>
<dbReference type="Proteomes" id="UP000183090">
    <property type="component" value="Unassembled WGS sequence"/>
</dbReference>
<evidence type="ECO:0000256" key="2">
    <source>
        <dbReference type="SAM" id="SignalP"/>
    </source>
</evidence>
<organism evidence="4 5">
    <name type="scientific">Salinicoccus halodurans</name>
    <dbReference type="NCBI Taxonomy" id="407035"/>
    <lineage>
        <taxon>Bacteria</taxon>
        <taxon>Bacillati</taxon>
        <taxon>Bacillota</taxon>
        <taxon>Bacilli</taxon>
        <taxon>Bacillales</taxon>
        <taxon>Staphylococcaceae</taxon>
        <taxon>Salinicoccus</taxon>
    </lineage>
</organism>
<dbReference type="InterPro" id="IPR001638">
    <property type="entry name" value="Solute-binding_3/MltF_N"/>
</dbReference>
<feature type="chain" id="PRO_5041680645" evidence="2">
    <location>
        <begin position="20"/>
        <end position="276"/>
    </location>
</feature>
<name>A0AA94HEY1_9STAP</name>
<feature type="domain" description="Solute-binding protein family 3/N-terminal" evidence="3">
    <location>
        <begin position="36"/>
        <end position="270"/>
    </location>
</feature>
<evidence type="ECO:0000259" key="3">
    <source>
        <dbReference type="SMART" id="SM00062"/>
    </source>
</evidence>
<dbReference type="PROSITE" id="PS51257">
    <property type="entry name" value="PROKAR_LIPOPROTEIN"/>
    <property type="match status" value="1"/>
</dbReference>
<dbReference type="SMART" id="SM00062">
    <property type="entry name" value="PBPb"/>
    <property type="match status" value="1"/>
</dbReference>
<evidence type="ECO:0000313" key="5">
    <source>
        <dbReference type="Proteomes" id="UP000183090"/>
    </source>
</evidence>
<gene>
    <name evidence="4" type="ORF">SAMN05216235_1118</name>
</gene>
<evidence type="ECO:0000256" key="1">
    <source>
        <dbReference type="ARBA" id="ARBA00022729"/>
    </source>
</evidence>
<feature type="signal peptide" evidence="2">
    <location>
        <begin position="1"/>
        <end position="19"/>
    </location>
</feature>
<dbReference type="Pfam" id="PF00497">
    <property type="entry name" value="SBP_bac_3"/>
    <property type="match status" value="1"/>
</dbReference>
<proteinExistence type="predicted"/>
<evidence type="ECO:0000313" key="4">
    <source>
        <dbReference type="EMBL" id="SFK67974.1"/>
    </source>
</evidence>
<dbReference type="AlphaFoldDB" id="A0AA94HEY1"/>
<dbReference type="PANTHER" id="PTHR35936">
    <property type="entry name" value="MEMBRANE-BOUND LYTIC MUREIN TRANSGLYCOSYLASE F"/>
    <property type="match status" value="1"/>
</dbReference>